<keyword evidence="2" id="KW-0812">Transmembrane</keyword>
<name>A0A8T2V1L1_CERRI</name>
<feature type="region of interest" description="Disordered" evidence="1">
    <location>
        <begin position="87"/>
        <end position="184"/>
    </location>
</feature>
<comment type="caution">
    <text evidence="3">The sequence shown here is derived from an EMBL/GenBank/DDBJ whole genome shotgun (WGS) entry which is preliminary data.</text>
</comment>
<proteinExistence type="predicted"/>
<protein>
    <submittedName>
        <fullName evidence="3">Uncharacterized protein</fullName>
    </submittedName>
</protein>
<evidence type="ECO:0000256" key="1">
    <source>
        <dbReference type="SAM" id="MobiDB-lite"/>
    </source>
</evidence>
<feature type="compositionally biased region" description="Basic residues" evidence="1">
    <location>
        <begin position="133"/>
        <end position="142"/>
    </location>
</feature>
<dbReference type="EMBL" id="CM035408">
    <property type="protein sequence ID" value="KAH7441020.1"/>
    <property type="molecule type" value="Genomic_DNA"/>
</dbReference>
<reference evidence="3" key="1">
    <citation type="submission" date="2021-08" db="EMBL/GenBank/DDBJ databases">
        <title>WGS assembly of Ceratopteris richardii.</title>
        <authorList>
            <person name="Marchant D.B."/>
            <person name="Chen G."/>
            <person name="Jenkins J."/>
            <person name="Shu S."/>
            <person name="Leebens-Mack J."/>
            <person name="Grimwood J."/>
            <person name="Schmutz J."/>
            <person name="Soltis P."/>
            <person name="Soltis D."/>
            <person name="Chen Z.-H."/>
        </authorList>
    </citation>
    <scope>NUCLEOTIDE SEQUENCE</scope>
    <source>
        <strain evidence="3">Whitten #5841</strain>
        <tissue evidence="3">Leaf</tissue>
    </source>
</reference>
<gene>
    <name evidence="3" type="ORF">KP509_03G021600</name>
</gene>
<feature type="transmembrane region" description="Helical" evidence="2">
    <location>
        <begin position="34"/>
        <end position="55"/>
    </location>
</feature>
<evidence type="ECO:0000313" key="3">
    <source>
        <dbReference type="EMBL" id="KAH7441020.1"/>
    </source>
</evidence>
<evidence type="ECO:0000256" key="2">
    <source>
        <dbReference type="SAM" id="Phobius"/>
    </source>
</evidence>
<dbReference type="Proteomes" id="UP000825935">
    <property type="component" value="Chromosome 3"/>
</dbReference>
<keyword evidence="2" id="KW-1133">Transmembrane helix</keyword>
<keyword evidence="2" id="KW-0472">Membrane</keyword>
<organism evidence="3 4">
    <name type="scientific">Ceratopteris richardii</name>
    <name type="common">Triangle waterfern</name>
    <dbReference type="NCBI Taxonomy" id="49495"/>
    <lineage>
        <taxon>Eukaryota</taxon>
        <taxon>Viridiplantae</taxon>
        <taxon>Streptophyta</taxon>
        <taxon>Embryophyta</taxon>
        <taxon>Tracheophyta</taxon>
        <taxon>Polypodiopsida</taxon>
        <taxon>Polypodiidae</taxon>
        <taxon>Polypodiales</taxon>
        <taxon>Pteridineae</taxon>
        <taxon>Pteridaceae</taxon>
        <taxon>Parkerioideae</taxon>
        <taxon>Ceratopteris</taxon>
    </lineage>
</organism>
<dbReference type="AlphaFoldDB" id="A0A8T2V1L1"/>
<feature type="compositionally biased region" description="Basic residues" evidence="1">
    <location>
        <begin position="155"/>
        <end position="164"/>
    </location>
</feature>
<keyword evidence="4" id="KW-1185">Reference proteome</keyword>
<evidence type="ECO:0000313" key="4">
    <source>
        <dbReference type="Proteomes" id="UP000825935"/>
    </source>
</evidence>
<accession>A0A8T2V1L1</accession>
<sequence length="202" mass="22348">MLHHRCAQVPLLLYPAISVPTCLHCYALLSTRRFFCLCYPLLSTCLVAAVTTLSFRRRSPFVVMLSDCHHALRPPRPCSTTAATALYDRRDRALRPPPPRSTTAATALHDRRHRAPRPPPPRSTTAATALHDGRHRAPRRPPPRSTTAATALHDGRHRAPRRPPPRSTTAATALSDRPHRAFRSSPCSCASAYVFHLVAIGL</sequence>